<reference evidence="2 3" key="1">
    <citation type="submission" date="2022-09" db="EMBL/GenBank/DDBJ databases">
        <title>Enrichment on poylsaccharides allowed isolation of novel metabolic and taxonomic groups of Haloarchaea.</title>
        <authorList>
            <person name="Sorokin D.Y."/>
            <person name="Elcheninov A.G."/>
            <person name="Khizhniak T.V."/>
            <person name="Kolganova T.V."/>
            <person name="Kublanov I.V."/>
        </authorList>
    </citation>
    <scope>NUCLEOTIDE SEQUENCE [LARGE SCALE GENOMIC DNA]</scope>
    <source>
        <strain evidence="2 3">AArc-curdl1</strain>
    </source>
</reference>
<feature type="transmembrane region" description="Helical" evidence="1">
    <location>
        <begin position="14"/>
        <end position="34"/>
    </location>
</feature>
<keyword evidence="1" id="KW-0812">Transmembrane</keyword>
<feature type="transmembrane region" description="Helical" evidence="1">
    <location>
        <begin position="40"/>
        <end position="60"/>
    </location>
</feature>
<sequence>MDGYARWFVEQERFYRLMLVAIVLFGGTIAATGAVTANAVLLGLGVFWILGGGALVVVLANRDPESG</sequence>
<dbReference type="Proteomes" id="UP001321047">
    <property type="component" value="Unassembled WGS sequence"/>
</dbReference>
<keyword evidence="1" id="KW-0472">Membrane</keyword>
<dbReference type="EMBL" id="JAOPJZ010000007">
    <property type="protein sequence ID" value="MCU4752474.1"/>
    <property type="molecule type" value="Genomic_DNA"/>
</dbReference>
<gene>
    <name evidence="2" type="ORF">OB919_10820</name>
</gene>
<keyword evidence="3" id="KW-1185">Reference proteome</keyword>
<comment type="caution">
    <text evidence="2">The sequence shown here is derived from an EMBL/GenBank/DDBJ whole genome shotgun (WGS) entry which is preliminary data.</text>
</comment>
<name>A0AAP2Z852_9EURY</name>
<dbReference type="RefSeq" id="WP_342808809.1">
    <property type="nucleotide sequence ID" value="NZ_JAOPJZ010000007.1"/>
</dbReference>
<accession>A0AAP2Z852</accession>
<evidence type="ECO:0000313" key="3">
    <source>
        <dbReference type="Proteomes" id="UP001321047"/>
    </source>
</evidence>
<proteinExistence type="predicted"/>
<evidence type="ECO:0000313" key="2">
    <source>
        <dbReference type="EMBL" id="MCU4752474.1"/>
    </source>
</evidence>
<protein>
    <submittedName>
        <fullName evidence="2">Uncharacterized protein</fullName>
    </submittedName>
</protein>
<keyword evidence="1" id="KW-1133">Transmembrane helix</keyword>
<organism evidence="2 3">
    <name type="scientific">Natronosalvus hydrolyticus</name>
    <dbReference type="NCBI Taxonomy" id="2979988"/>
    <lineage>
        <taxon>Archaea</taxon>
        <taxon>Methanobacteriati</taxon>
        <taxon>Methanobacteriota</taxon>
        <taxon>Stenosarchaea group</taxon>
        <taxon>Halobacteria</taxon>
        <taxon>Halobacteriales</taxon>
        <taxon>Natrialbaceae</taxon>
        <taxon>Natronosalvus</taxon>
    </lineage>
</organism>
<dbReference type="AlphaFoldDB" id="A0AAP2Z852"/>
<evidence type="ECO:0000256" key="1">
    <source>
        <dbReference type="SAM" id="Phobius"/>
    </source>
</evidence>